<proteinExistence type="predicted"/>
<dbReference type="AlphaFoldDB" id="A0A6P1VZK9"/>
<sequence>MTADKTVLMNAIRHFVPVTDSDEAVIDQLFEPYRLEPNDFFLTAGEVCRYVGFVTTGLLRYYLLDDGDEHTYDFSTEQTFTCNYESFLPQTPSTRYIQAVEPTTMLRISYDNLQELYKRLQHGQQFGRLIAEHLFVVMLQKLTAFYRETADERYDSFIRLFPNLIDRLPQYIVASYIGVKPQSLSRIRAQRAGKHY</sequence>
<feature type="domain" description="Cyclic nucleotide-binding" evidence="1">
    <location>
        <begin position="34"/>
        <end position="119"/>
    </location>
</feature>
<dbReference type="RefSeq" id="WP_162387932.1">
    <property type="nucleotide sequence ID" value="NZ_CP045997.1"/>
</dbReference>
<keyword evidence="3" id="KW-1185">Reference proteome</keyword>
<dbReference type="Gene3D" id="2.60.120.10">
    <property type="entry name" value="Jelly Rolls"/>
    <property type="match status" value="1"/>
</dbReference>
<evidence type="ECO:0000259" key="1">
    <source>
        <dbReference type="Pfam" id="PF00027"/>
    </source>
</evidence>
<dbReference type="EMBL" id="CP045997">
    <property type="protein sequence ID" value="QHV97522.1"/>
    <property type="molecule type" value="Genomic_DNA"/>
</dbReference>
<dbReference type="CDD" id="cd00038">
    <property type="entry name" value="CAP_ED"/>
    <property type="match status" value="1"/>
</dbReference>
<protein>
    <submittedName>
        <fullName evidence="2">Cyclic nucleotide-binding domain-containing protein</fullName>
    </submittedName>
</protein>
<dbReference type="KEGG" id="senf:GJR95_22055"/>
<evidence type="ECO:0000313" key="3">
    <source>
        <dbReference type="Proteomes" id="UP000464577"/>
    </source>
</evidence>
<dbReference type="InterPro" id="IPR000595">
    <property type="entry name" value="cNMP-bd_dom"/>
</dbReference>
<gene>
    <name evidence="2" type="ORF">GJR95_22055</name>
</gene>
<reference evidence="2 3" key="1">
    <citation type="submission" date="2019-11" db="EMBL/GenBank/DDBJ databases">
        <title>Spirosoma endbachense sp. nov., isolated from a natural salt meadow.</title>
        <authorList>
            <person name="Rojas J."/>
            <person name="Ambika Manirajan B."/>
            <person name="Ratering S."/>
            <person name="Suarez C."/>
            <person name="Geissler-Plaum R."/>
            <person name="Schnell S."/>
        </authorList>
    </citation>
    <scope>NUCLEOTIDE SEQUENCE [LARGE SCALE GENOMIC DNA]</scope>
    <source>
        <strain evidence="2 3">I-24</strain>
    </source>
</reference>
<organism evidence="2 3">
    <name type="scientific">Spirosoma endbachense</name>
    <dbReference type="NCBI Taxonomy" id="2666025"/>
    <lineage>
        <taxon>Bacteria</taxon>
        <taxon>Pseudomonadati</taxon>
        <taxon>Bacteroidota</taxon>
        <taxon>Cytophagia</taxon>
        <taxon>Cytophagales</taxon>
        <taxon>Cytophagaceae</taxon>
        <taxon>Spirosoma</taxon>
    </lineage>
</organism>
<name>A0A6P1VZK9_9BACT</name>
<dbReference type="Pfam" id="PF00027">
    <property type="entry name" value="cNMP_binding"/>
    <property type="match status" value="1"/>
</dbReference>
<dbReference type="SUPFAM" id="SSF51206">
    <property type="entry name" value="cAMP-binding domain-like"/>
    <property type="match status" value="1"/>
</dbReference>
<dbReference type="Proteomes" id="UP000464577">
    <property type="component" value="Chromosome"/>
</dbReference>
<evidence type="ECO:0000313" key="2">
    <source>
        <dbReference type="EMBL" id="QHV97522.1"/>
    </source>
</evidence>
<accession>A0A6P1VZK9</accession>
<dbReference type="InterPro" id="IPR014710">
    <property type="entry name" value="RmlC-like_jellyroll"/>
</dbReference>
<dbReference type="InterPro" id="IPR018490">
    <property type="entry name" value="cNMP-bd_dom_sf"/>
</dbReference>